<evidence type="ECO:0000256" key="1">
    <source>
        <dbReference type="SAM" id="Phobius"/>
    </source>
</evidence>
<dbReference type="AlphaFoldDB" id="A0A1M6NXI0"/>
<keyword evidence="1" id="KW-1133">Transmembrane helix</keyword>
<accession>A0A1M6NXI0</accession>
<gene>
    <name evidence="2" type="ORF">SAMN02745136_01499</name>
</gene>
<evidence type="ECO:0000313" key="2">
    <source>
        <dbReference type="EMBL" id="SHK00334.1"/>
    </source>
</evidence>
<dbReference type="STRING" id="1121322.SAMN02745136_01499"/>
<organism evidence="2 3">
    <name type="scientific">Anaerocolumna jejuensis DSM 15929</name>
    <dbReference type="NCBI Taxonomy" id="1121322"/>
    <lineage>
        <taxon>Bacteria</taxon>
        <taxon>Bacillati</taxon>
        <taxon>Bacillota</taxon>
        <taxon>Clostridia</taxon>
        <taxon>Lachnospirales</taxon>
        <taxon>Lachnospiraceae</taxon>
        <taxon>Anaerocolumna</taxon>
    </lineage>
</organism>
<feature type="transmembrane region" description="Helical" evidence="1">
    <location>
        <begin position="206"/>
        <end position="223"/>
    </location>
</feature>
<feature type="transmembrane region" description="Helical" evidence="1">
    <location>
        <begin position="181"/>
        <end position="199"/>
    </location>
</feature>
<dbReference type="Proteomes" id="UP000184386">
    <property type="component" value="Unassembled WGS sequence"/>
</dbReference>
<dbReference type="Pfam" id="PF06182">
    <property type="entry name" value="ABC2_membrane_6"/>
    <property type="match status" value="1"/>
</dbReference>
<feature type="transmembrane region" description="Helical" evidence="1">
    <location>
        <begin position="21"/>
        <end position="43"/>
    </location>
</feature>
<dbReference type="EMBL" id="FRAC01000008">
    <property type="protein sequence ID" value="SHK00334.1"/>
    <property type="molecule type" value="Genomic_DNA"/>
</dbReference>
<feature type="transmembrane region" description="Helical" evidence="1">
    <location>
        <begin position="63"/>
        <end position="85"/>
    </location>
</feature>
<keyword evidence="3" id="KW-1185">Reference proteome</keyword>
<dbReference type="PANTHER" id="PTHR36832:SF1">
    <property type="entry name" value="SLR1174 PROTEIN"/>
    <property type="match status" value="1"/>
</dbReference>
<evidence type="ECO:0000313" key="3">
    <source>
        <dbReference type="Proteomes" id="UP000184386"/>
    </source>
</evidence>
<reference evidence="2 3" key="1">
    <citation type="submission" date="2016-11" db="EMBL/GenBank/DDBJ databases">
        <authorList>
            <person name="Jaros S."/>
            <person name="Januszkiewicz K."/>
            <person name="Wedrychowicz H."/>
        </authorList>
    </citation>
    <scope>NUCLEOTIDE SEQUENCE [LARGE SCALE GENOMIC DNA]</scope>
    <source>
        <strain evidence="2 3">DSM 15929</strain>
    </source>
</reference>
<feature type="transmembrane region" description="Helical" evidence="1">
    <location>
        <begin position="147"/>
        <end position="175"/>
    </location>
</feature>
<proteinExistence type="predicted"/>
<dbReference type="InterPro" id="IPR010390">
    <property type="entry name" value="ABC-2_transporter-like"/>
</dbReference>
<feature type="transmembrane region" description="Helical" evidence="1">
    <location>
        <begin position="121"/>
        <end position="140"/>
    </location>
</feature>
<keyword evidence="1" id="KW-0472">Membrane</keyword>
<dbReference type="PANTHER" id="PTHR36832">
    <property type="entry name" value="SLR1174 PROTEIN-RELATED"/>
    <property type="match status" value="1"/>
</dbReference>
<dbReference type="RefSeq" id="WP_084123979.1">
    <property type="nucleotide sequence ID" value="NZ_FRAC01000008.1"/>
</dbReference>
<dbReference type="OrthoDB" id="8582979at2"/>
<sequence>MKKKEMYLRSFQIGLQNSMEYRFNFILSIFSTIVPTITQLFLWNAMFESSATGRVYGYTYSSMIMYTILAGVVSKLMAAGCEWSVAADIRDGGLNKYIVKPIGYFRYQFCCFLGQKSVQSAVFTVILAIILVVAKANSFFSVAPVRLLYFAAAVVLGILINMFLGFMVSAVAFWITEAWSAFLILGLAINIASGGVFPLDIFGEKVVTVLKFLPFQYTVYFPINILNGNIVIGDIFPSLCIQVAWIVILAFMLQLLWKIGLRKYEAVGG</sequence>
<name>A0A1M6NXI0_9FIRM</name>
<protein>
    <submittedName>
        <fullName evidence="2">ABC-2 type transport system permease protein</fullName>
    </submittedName>
</protein>
<feature type="transmembrane region" description="Helical" evidence="1">
    <location>
        <begin position="235"/>
        <end position="257"/>
    </location>
</feature>
<keyword evidence="1" id="KW-0812">Transmembrane</keyword>